<gene>
    <name evidence="2" type="ORF">HMPREF3195_01664</name>
</gene>
<organism evidence="2 3">
    <name type="scientific">Peptostreptococcus anaerobius</name>
    <dbReference type="NCBI Taxonomy" id="1261"/>
    <lineage>
        <taxon>Bacteria</taxon>
        <taxon>Bacillati</taxon>
        <taxon>Bacillota</taxon>
        <taxon>Clostridia</taxon>
        <taxon>Peptostreptococcales</taxon>
        <taxon>Peptostreptococcaceae</taxon>
        <taxon>Peptostreptococcus</taxon>
    </lineage>
</organism>
<dbReference type="PROSITE" id="PS51482">
    <property type="entry name" value="DEGV"/>
    <property type="match status" value="1"/>
</dbReference>
<dbReference type="Pfam" id="PF02645">
    <property type="entry name" value="DegV"/>
    <property type="match status" value="1"/>
</dbReference>
<dbReference type="STRING" id="1261.HMPREF3195_01664"/>
<accession>A0A135YNC9</accession>
<reference evidence="2 3" key="1">
    <citation type="submission" date="2016-02" db="EMBL/GenBank/DDBJ databases">
        <authorList>
            <person name="Wen L."/>
            <person name="He K."/>
            <person name="Yang H."/>
        </authorList>
    </citation>
    <scope>NUCLEOTIDE SEQUENCE [LARGE SCALE GENOMIC DNA]</scope>
    <source>
        <strain evidence="2 3">MJR8628A</strain>
    </source>
</reference>
<sequence>MNVGGITLDIKLICDSLCDIPDEIMAKDYLEMVPLTLIMDGKEYKDGVDITKEEFYKMAMESKEIPKTSQATYVQFKDAFDRALAEGKKVICINGASTKSGTYQSAVLAKNDTDGEVHIFDTENLSLGAGQSVIRACDMIEEGLSVEEILKNLEDVRDSAVVYFAPANLDYLKKSGRVTMAAAVIGNMLSIRPIFKMEKGEISIDGKVRGSKKMIAYLIDKVIERNKDLSKITLTVGHGCNMEDFVKLATEVENKLKDKVKKVLISKGGVCVCSHTGPDIIAVSFSR</sequence>
<dbReference type="eggNOG" id="COG1307">
    <property type="taxonomic scope" value="Bacteria"/>
</dbReference>
<evidence type="ECO:0000313" key="2">
    <source>
        <dbReference type="EMBL" id="KXI10922.1"/>
    </source>
</evidence>
<dbReference type="AlphaFoldDB" id="A0A135YNC9"/>
<dbReference type="InterPro" id="IPR050270">
    <property type="entry name" value="DegV_domain_contain"/>
</dbReference>
<dbReference type="GO" id="GO:0008289">
    <property type="term" value="F:lipid binding"/>
    <property type="evidence" value="ECO:0007669"/>
    <property type="project" value="UniProtKB-KW"/>
</dbReference>
<dbReference type="Proteomes" id="UP000070326">
    <property type="component" value="Unassembled WGS sequence"/>
</dbReference>
<dbReference type="PANTHER" id="PTHR33434">
    <property type="entry name" value="DEGV DOMAIN-CONTAINING PROTEIN DR_1986-RELATED"/>
    <property type="match status" value="1"/>
</dbReference>
<evidence type="ECO:0000313" key="3">
    <source>
        <dbReference type="Proteomes" id="UP000070326"/>
    </source>
</evidence>
<protein>
    <submittedName>
        <fullName evidence="2">EDD domain protein, DegV family</fullName>
    </submittedName>
</protein>
<dbReference type="PANTHER" id="PTHR33434:SF2">
    <property type="entry name" value="FATTY ACID-BINDING PROTEIN TM_1468"/>
    <property type="match status" value="1"/>
</dbReference>
<keyword evidence="1" id="KW-0446">Lipid-binding</keyword>
<dbReference type="Gene3D" id="3.30.1180.10">
    <property type="match status" value="1"/>
</dbReference>
<dbReference type="InterPro" id="IPR043168">
    <property type="entry name" value="DegV_C"/>
</dbReference>
<proteinExistence type="predicted"/>
<dbReference type="PATRIC" id="fig|1261.5.peg.1669"/>
<dbReference type="InterPro" id="IPR003797">
    <property type="entry name" value="DegV"/>
</dbReference>
<name>A0A135YNC9_9FIRM</name>
<comment type="caution">
    <text evidence="2">The sequence shown here is derived from an EMBL/GenBank/DDBJ whole genome shotgun (WGS) entry which is preliminary data.</text>
</comment>
<dbReference type="NCBIfam" id="TIGR00762">
    <property type="entry name" value="DegV"/>
    <property type="match status" value="1"/>
</dbReference>
<dbReference type="EMBL" id="LSQZ01000085">
    <property type="protein sequence ID" value="KXI10922.1"/>
    <property type="molecule type" value="Genomic_DNA"/>
</dbReference>
<dbReference type="Gene3D" id="3.40.50.10170">
    <property type="match status" value="1"/>
</dbReference>
<dbReference type="SUPFAM" id="SSF82549">
    <property type="entry name" value="DAK1/DegV-like"/>
    <property type="match status" value="1"/>
</dbReference>
<evidence type="ECO:0000256" key="1">
    <source>
        <dbReference type="ARBA" id="ARBA00023121"/>
    </source>
</evidence>